<dbReference type="SUPFAM" id="SSF47781">
    <property type="entry name" value="RuvA domain 2-like"/>
    <property type="match status" value="1"/>
</dbReference>
<dbReference type="CDD" id="cd19067">
    <property type="entry name" value="PfuEndoQ-like"/>
    <property type="match status" value="1"/>
</dbReference>
<evidence type="ECO:0000313" key="2">
    <source>
        <dbReference type="Proteomes" id="UP000198935"/>
    </source>
</evidence>
<protein>
    <submittedName>
        <fullName evidence="1">TIGR00375 family protein</fullName>
    </submittedName>
</protein>
<accession>A0A1H3L6F4</accession>
<keyword evidence="2" id="KW-1185">Reference proteome</keyword>
<dbReference type="SUPFAM" id="SSF89550">
    <property type="entry name" value="PHP domain-like"/>
    <property type="match status" value="1"/>
</dbReference>
<dbReference type="EMBL" id="FNPI01000002">
    <property type="protein sequence ID" value="SDY59528.1"/>
    <property type="molecule type" value="Genomic_DNA"/>
</dbReference>
<proteinExistence type="predicted"/>
<dbReference type="AlphaFoldDB" id="A0A1H3L6F4"/>
<dbReference type="InterPro" id="IPR010994">
    <property type="entry name" value="RuvA_2-like"/>
</dbReference>
<evidence type="ECO:0000313" key="1">
    <source>
        <dbReference type="EMBL" id="SDY59528.1"/>
    </source>
</evidence>
<dbReference type="PANTHER" id="PTHR40084:SF1">
    <property type="entry name" value="PHOSPHOTRANSFERASE"/>
    <property type="match status" value="1"/>
</dbReference>
<dbReference type="PANTHER" id="PTHR40084">
    <property type="entry name" value="PHOSPHOHYDROLASE, PHP FAMILY"/>
    <property type="match status" value="1"/>
</dbReference>
<name>A0A1H3L6F4_9BACI</name>
<sequence length="400" mass="43724">MASLKNVYVDLHIHIGRTKSNKPVKITASRELTLTNILTAALHAKGLDVVGIIDAQSPEVLEEVQALVTAGEAVELAGGGIKYAGQLTILLGAEIEVLDESCHGPIHVLCFLPTLETMGHFSQWCSEWMKNSGLSSQRLYRTGRELQHLVKSLDGWFIPAHVFTPFKSLYGKGVQSSLEEVFDPELIDAVELGLSSDTGMADQLLELGSYPFLTNSDAHSVAKMAREHQIMTLNEASFVEMEKAFRREDGREIAVNVGLHPLLGKYYHSVCAVCSSQAVNGRCPNGHEGKVIRGVAGRIAELAALQQKQQVIKQRAAGKTRQKRPKYLHQVPLEFIPGCGPKTMKRLLDVFQTEMKVIHHATEQQLLEVVPKKVVDKIIQARTGALAIVGGGGGIYGKLN</sequence>
<organism evidence="1 2">
    <name type="scientific">Evansella caseinilytica</name>
    <dbReference type="NCBI Taxonomy" id="1503961"/>
    <lineage>
        <taxon>Bacteria</taxon>
        <taxon>Bacillati</taxon>
        <taxon>Bacillota</taxon>
        <taxon>Bacilli</taxon>
        <taxon>Bacillales</taxon>
        <taxon>Bacillaceae</taxon>
        <taxon>Evansella</taxon>
    </lineage>
</organism>
<dbReference type="Gene3D" id="3.20.20.140">
    <property type="entry name" value="Metal-dependent hydrolases"/>
    <property type="match status" value="1"/>
</dbReference>
<dbReference type="Proteomes" id="UP000198935">
    <property type="component" value="Unassembled WGS sequence"/>
</dbReference>
<dbReference type="Gene3D" id="1.10.150.20">
    <property type="entry name" value="5' to 3' exonuclease, C-terminal subdomain"/>
    <property type="match status" value="1"/>
</dbReference>
<reference evidence="2" key="1">
    <citation type="submission" date="2016-10" db="EMBL/GenBank/DDBJ databases">
        <authorList>
            <person name="Varghese N."/>
            <person name="Submissions S."/>
        </authorList>
    </citation>
    <scope>NUCLEOTIDE SEQUENCE [LARGE SCALE GENOMIC DNA]</scope>
    <source>
        <strain evidence="2">SP</strain>
    </source>
</reference>
<gene>
    <name evidence="1" type="ORF">SAMN05421736_102363</name>
</gene>
<dbReference type="InterPro" id="IPR016195">
    <property type="entry name" value="Pol/histidinol_Pase-like"/>
</dbReference>
<dbReference type="OrthoDB" id="9810135at2"/>
<dbReference type="STRING" id="1503961.SAMN05421736_102363"/>